<dbReference type="SUPFAM" id="SSF49464">
    <property type="entry name" value="Carboxypeptidase regulatory domain-like"/>
    <property type="match status" value="1"/>
</dbReference>
<reference evidence="4 5" key="1">
    <citation type="submission" date="2020-03" db="EMBL/GenBank/DDBJ databases">
        <title>Genomic analysis of Bacteroides faecium CBA7301.</title>
        <authorList>
            <person name="Kim J."/>
            <person name="Roh S.W."/>
        </authorList>
    </citation>
    <scope>NUCLEOTIDE SEQUENCE [LARGE SCALE GENOMIC DNA]</scope>
    <source>
        <strain evidence="4 5">CBA7301</strain>
    </source>
</reference>
<evidence type="ECO:0000256" key="2">
    <source>
        <dbReference type="SAM" id="SignalP"/>
    </source>
</evidence>
<name>A0A6H0KXW7_9BACE</name>
<keyword evidence="2" id="KW-0732">Signal</keyword>
<keyword evidence="5" id="KW-1185">Reference proteome</keyword>
<evidence type="ECO:0000313" key="4">
    <source>
        <dbReference type="EMBL" id="QIU97308.1"/>
    </source>
</evidence>
<gene>
    <name evidence="4" type="ORF">BacF7301_25520</name>
</gene>
<dbReference type="AlphaFoldDB" id="A0A6H0KXW7"/>
<dbReference type="InterPro" id="IPR008969">
    <property type="entry name" value="CarboxyPept-like_regulatory"/>
</dbReference>
<feature type="signal peptide" evidence="2">
    <location>
        <begin position="1"/>
        <end position="22"/>
    </location>
</feature>
<dbReference type="Proteomes" id="UP000501780">
    <property type="component" value="Chromosome"/>
</dbReference>
<evidence type="ECO:0000259" key="3">
    <source>
        <dbReference type="Pfam" id="PF14905"/>
    </source>
</evidence>
<evidence type="ECO:0000256" key="1">
    <source>
        <dbReference type="SAM" id="MobiDB-lite"/>
    </source>
</evidence>
<organism evidence="4 5">
    <name type="scientific">Bacteroides faecium</name>
    <dbReference type="NCBI Taxonomy" id="2715212"/>
    <lineage>
        <taxon>Bacteria</taxon>
        <taxon>Pseudomonadati</taxon>
        <taxon>Bacteroidota</taxon>
        <taxon>Bacteroidia</taxon>
        <taxon>Bacteroidales</taxon>
        <taxon>Bacteroidaceae</taxon>
        <taxon>Bacteroides</taxon>
    </lineage>
</organism>
<dbReference type="SUPFAM" id="SSF56935">
    <property type="entry name" value="Porins"/>
    <property type="match status" value="1"/>
</dbReference>
<feature type="domain" description="Outer membrane protein beta-barrel" evidence="3">
    <location>
        <begin position="443"/>
        <end position="913"/>
    </location>
</feature>
<dbReference type="KEGG" id="bfc:BacF7301_25520"/>
<dbReference type="Pfam" id="PF14905">
    <property type="entry name" value="OMP_b-brl_3"/>
    <property type="match status" value="1"/>
</dbReference>
<evidence type="ECO:0000313" key="5">
    <source>
        <dbReference type="Proteomes" id="UP000501780"/>
    </source>
</evidence>
<dbReference type="EMBL" id="CP050831">
    <property type="protein sequence ID" value="QIU97308.1"/>
    <property type="molecule type" value="Genomic_DNA"/>
</dbReference>
<accession>A0A6H0KXW7</accession>
<feature type="compositionally biased region" description="Low complexity" evidence="1">
    <location>
        <begin position="380"/>
        <end position="399"/>
    </location>
</feature>
<dbReference type="Pfam" id="PF13715">
    <property type="entry name" value="CarbopepD_reg_2"/>
    <property type="match status" value="1"/>
</dbReference>
<dbReference type="InterPro" id="IPR041700">
    <property type="entry name" value="OMP_b-brl_3"/>
</dbReference>
<proteinExistence type="predicted"/>
<dbReference type="RefSeq" id="WP_167967003.1">
    <property type="nucleotide sequence ID" value="NZ_CP050831.1"/>
</dbReference>
<feature type="chain" id="PRO_5026091924" evidence="2">
    <location>
        <begin position="23"/>
        <end position="919"/>
    </location>
</feature>
<sequence>MNVCKLVGLLLLLLSVHTVSYAQQVRTVRGKVQAMETGGNKKQPLPSASIVILEKNDSSFVKGATSDRNGRFTLNYQSQKKKQYLMKVSFMGMQSVYRALGDSASVNVGTVVLKDEDIRIDEVTITGKLKEVVMEGDTTVINAAAYKTPEGAYLEDLVKRVPGLEYNKKDNSLTYNGQPISEINVNGESFFSGDKKTALENLPANLISKLKVYDKKSKEEEFTGISSGEKKYVLDLQTKDELNKTWLTNATVGYGNNKKKDLEGQVNYFSKDGQNLSFIARSTNRYQNSTYKDNISNTVGMNATYKFGKKFTLNGNVNYDFNRNGNVTSMYQEQYLKTGNQYSASANENNSKSRSINSSLMGFGELDKRTQLHFNVNFGSSPNQNESSSQSASFDAPPSVNHERMFDDFESIPEDIKVNRSENRSLSDGKSNNASWAVGIMRRLNEKGTTLGLNIMNSESWGDNESFSLSQTTYFKLKDKHGNDSVLYRNQYLDSPQRNNSWRVGVSFTQPIGKKIHFRAAYNWSTRYERDNRSTYDLSSLLHSDVFGELPSGYETGYVDSLSNRSHSRSNGHDLNVGFNYSDDVWMFNASLGVTPQKRTIDRKVGTLHADTAMNIIDYQPMLWVGWQKKEKMRVNLSYDGRTRQPSLSDLMPLTDNSNPLYITRGNPDLKQMFIHNIRLSFQYPSKGMSANAGWQMEQNSVTQVMLYDVQSGGRETYPININGNWNTYGNANWWKRWGHFSLRLNSGGRYSNRVSMVNEDRNVQPEKSTTRDTALDCEVRTGYQPAWGGLELAASWNYQYSLNSLNDNDNYTRYYNFRFDGYVDFPFGLQLRTDAAYMLRSGTNIQKGEDDEIVWNATATWRFLKEKKAELSAHWADILGRRKSFNRMPTADGFYEFRTQEIKGYFIVTFKYNFRLMM</sequence>
<protein>
    <submittedName>
        <fullName evidence="4">Outer membrane beta-barrel protein</fullName>
    </submittedName>
</protein>
<feature type="region of interest" description="Disordered" evidence="1">
    <location>
        <begin position="375"/>
        <end position="399"/>
    </location>
</feature>